<dbReference type="Gene3D" id="3.40.720.10">
    <property type="entry name" value="Alkaline Phosphatase, subunit A"/>
    <property type="match status" value="1"/>
</dbReference>
<keyword evidence="3" id="KW-0378">Hydrolase</keyword>
<evidence type="ECO:0000313" key="3">
    <source>
        <dbReference type="EMBL" id="QDV06046.1"/>
    </source>
</evidence>
<dbReference type="InterPro" id="IPR017850">
    <property type="entry name" value="Alkaline_phosphatase_core_sf"/>
</dbReference>
<name>A0A518EPP4_9BACT</name>
<dbReference type="InterPro" id="IPR000917">
    <property type="entry name" value="Sulfatase_N"/>
</dbReference>
<dbReference type="EMBL" id="CP036434">
    <property type="protein sequence ID" value="QDV06046.1"/>
    <property type="molecule type" value="Genomic_DNA"/>
</dbReference>
<evidence type="ECO:0000259" key="2">
    <source>
        <dbReference type="Pfam" id="PF00884"/>
    </source>
</evidence>
<dbReference type="AlphaFoldDB" id="A0A518EPP4"/>
<dbReference type="PANTHER" id="PTHR42693">
    <property type="entry name" value="ARYLSULFATASE FAMILY MEMBER"/>
    <property type="match status" value="1"/>
</dbReference>
<evidence type="ECO:0000256" key="1">
    <source>
        <dbReference type="ARBA" id="ARBA00008779"/>
    </source>
</evidence>
<dbReference type="SUPFAM" id="SSF53649">
    <property type="entry name" value="Alkaline phosphatase-like"/>
    <property type="match status" value="1"/>
</dbReference>
<dbReference type="EC" id="3.1.6.1" evidence="3"/>
<feature type="domain" description="Sulfatase N-terminal" evidence="2">
    <location>
        <begin position="54"/>
        <end position="374"/>
    </location>
</feature>
<keyword evidence="4" id="KW-1185">Reference proteome</keyword>
<sequence length="492" mass="52613">MARNGRSPGILVPMILLSFSLVVLAAMGPPVVQEGEGAARAGSGASPRETVAPSNVLLVILDDVGLDAIGCYPGANDDAKTPCMDRLSAEGVRFETVWGYPACSPTRATIMSGQYGFRTGIGSIVKLNNDDPGLGLEVTCLPEALAEKSKGVRTAFLGKWHLSGVDHGPDHAREQGFEHFRGTVSNLGRKGRDDPYFHYDEIVDGKEQKRDAYATTAVTDDALRAIERFGDERWLVVASYHAAHGPLHAPPKELRTIELSGSPKKTRHQHFAAMVEALDHEIGRLWDSLPEATRARTTIVIVGDNGGASGQMPDELRLGDADEKALAGKGSLSESGIEVPLIVAGAGVSDPGRAVSHLVNTTDLFDTTLDLLLGVAPEGTPDSVSFRSYLASAAAPPVREWIFSERFHRTNKNTKAPASSRLAIREQRYKLIEDSLGGGQRLYDLESDPRESSNLLKGNELDEGATAALARMTALLEGPLGKDRKAALAGLQ</sequence>
<dbReference type="Pfam" id="PF00884">
    <property type="entry name" value="Sulfatase"/>
    <property type="match status" value="1"/>
</dbReference>
<dbReference type="Proteomes" id="UP000320390">
    <property type="component" value="Chromosome"/>
</dbReference>
<dbReference type="PANTHER" id="PTHR42693:SF33">
    <property type="entry name" value="ARYLSULFATASE"/>
    <property type="match status" value="1"/>
</dbReference>
<reference evidence="3 4" key="1">
    <citation type="submission" date="2019-02" db="EMBL/GenBank/DDBJ databases">
        <title>Deep-cultivation of Planctomycetes and their phenomic and genomic characterization uncovers novel biology.</title>
        <authorList>
            <person name="Wiegand S."/>
            <person name="Jogler M."/>
            <person name="Boedeker C."/>
            <person name="Pinto D."/>
            <person name="Vollmers J."/>
            <person name="Rivas-Marin E."/>
            <person name="Kohn T."/>
            <person name="Peeters S.H."/>
            <person name="Heuer A."/>
            <person name="Rast P."/>
            <person name="Oberbeckmann S."/>
            <person name="Bunk B."/>
            <person name="Jeske O."/>
            <person name="Meyerdierks A."/>
            <person name="Storesund J.E."/>
            <person name="Kallscheuer N."/>
            <person name="Luecker S."/>
            <person name="Lage O.M."/>
            <person name="Pohl T."/>
            <person name="Merkel B.J."/>
            <person name="Hornburger P."/>
            <person name="Mueller R.-W."/>
            <person name="Bruemmer F."/>
            <person name="Labrenz M."/>
            <person name="Spormann A.M."/>
            <person name="Op den Camp H."/>
            <person name="Overmann J."/>
            <person name="Amann R."/>
            <person name="Jetten M.S.M."/>
            <person name="Mascher T."/>
            <person name="Medema M.H."/>
            <person name="Devos D.P."/>
            <person name="Kaster A.-K."/>
            <person name="Ovreas L."/>
            <person name="Rohde M."/>
            <person name="Galperin M.Y."/>
            <person name="Jogler C."/>
        </authorList>
    </citation>
    <scope>NUCLEOTIDE SEQUENCE [LARGE SCALE GENOMIC DNA]</scope>
    <source>
        <strain evidence="3 4">Poly30</strain>
    </source>
</reference>
<dbReference type="OrthoDB" id="756520at2"/>
<dbReference type="InterPro" id="IPR050738">
    <property type="entry name" value="Sulfatase"/>
</dbReference>
<organism evidence="3 4">
    <name type="scientific">Saltatorellus ferox</name>
    <dbReference type="NCBI Taxonomy" id="2528018"/>
    <lineage>
        <taxon>Bacteria</taxon>
        <taxon>Pseudomonadati</taxon>
        <taxon>Planctomycetota</taxon>
        <taxon>Planctomycetia</taxon>
        <taxon>Planctomycetia incertae sedis</taxon>
        <taxon>Saltatorellus</taxon>
    </lineage>
</organism>
<dbReference type="GO" id="GO:0004065">
    <property type="term" value="F:arylsulfatase activity"/>
    <property type="evidence" value="ECO:0007669"/>
    <property type="project" value="UniProtKB-EC"/>
</dbReference>
<dbReference type="Gene3D" id="3.30.1120.10">
    <property type="match status" value="1"/>
</dbReference>
<comment type="similarity">
    <text evidence="1">Belongs to the sulfatase family.</text>
</comment>
<evidence type="ECO:0000313" key="4">
    <source>
        <dbReference type="Proteomes" id="UP000320390"/>
    </source>
</evidence>
<gene>
    <name evidence="3" type="primary">atsA_9</name>
    <name evidence="3" type="ORF">Poly30_15500</name>
</gene>
<proteinExistence type="inferred from homology"/>
<protein>
    <submittedName>
        <fullName evidence="3">Arylsulfatase</fullName>
        <ecNumber evidence="3">3.1.6.1</ecNumber>
    </submittedName>
</protein>
<accession>A0A518EPP4</accession>